<reference evidence="1" key="1">
    <citation type="journal article" date="2023" name="Front. Mar. Sci.">
        <title>A new Merluccius polli reference genome to investigate the effects of global change in West African waters.</title>
        <authorList>
            <person name="Mateo J.L."/>
            <person name="Blanco-Fernandez C."/>
            <person name="Garcia-Vazquez E."/>
            <person name="Machado-Schiaffino G."/>
        </authorList>
    </citation>
    <scope>NUCLEOTIDE SEQUENCE</scope>
    <source>
        <strain evidence="1">C29</strain>
        <tissue evidence="1">Fin</tissue>
    </source>
</reference>
<name>A0AA47NBW7_MERPO</name>
<evidence type="ECO:0000313" key="2">
    <source>
        <dbReference type="Proteomes" id="UP001174136"/>
    </source>
</evidence>
<dbReference type="Pfam" id="PF05380">
    <property type="entry name" value="Peptidase_A17"/>
    <property type="match status" value="1"/>
</dbReference>
<comment type="caution">
    <text evidence="1">The sequence shown here is derived from an EMBL/GenBank/DDBJ whole genome shotgun (WGS) entry which is preliminary data.</text>
</comment>
<dbReference type="PANTHER" id="PTHR47331">
    <property type="entry name" value="PHD-TYPE DOMAIN-CONTAINING PROTEIN"/>
    <property type="match status" value="1"/>
</dbReference>
<dbReference type="Proteomes" id="UP001174136">
    <property type="component" value="Unassembled WGS sequence"/>
</dbReference>
<dbReference type="InterPro" id="IPR008042">
    <property type="entry name" value="Retrotrans_Pao"/>
</dbReference>
<sequence length="298" mass="33628">MARSRVAPKRQQTMPRLELCAALTGAQLAKVLQTELTLSIQSVVLWSDSTTVLSWIQSESNQYKVFVGTRVTEILDLTKHGSWRYINTDLNPADDLTRGKTLLELSQPNRWSQGPLFLYQSSDHWPVNPSEEPDELRAQTFCGHISITSSDEPDPAKYNTWTELLQATYQSLHGAAAPAMSAADRIEMETTLLRRIQSDSFPEELKALKQGKPVRPGSRLSALSPEYDQVLGLIRVGGRLRKAESLIEDSLHPVIISPDHLITQLLVKDYDNRLHHAGPERIFAEIRRNYWSTWSTGN</sequence>
<dbReference type="PANTHER" id="PTHR47331:SF1">
    <property type="entry name" value="GAG-LIKE PROTEIN"/>
    <property type="match status" value="1"/>
</dbReference>
<dbReference type="AlphaFoldDB" id="A0AA47NBW7"/>
<dbReference type="EMBL" id="JAOPHQ010000290">
    <property type="protein sequence ID" value="KAK0155336.1"/>
    <property type="molecule type" value="Genomic_DNA"/>
</dbReference>
<evidence type="ECO:0000313" key="1">
    <source>
        <dbReference type="EMBL" id="KAK0155336.1"/>
    </source>
</evidence>
<protein>
    <submittedName>
        <fullName evidence="1">Uncharacterized protein</fullName>
    </submittedName>
</protein>
<accession>A0AA47NBW7</accession>
<organism evidence="1 2">
    <name type="scientific">Merluccius polli</name>
    <name type="common">Benguela hake</name>
    <name type="synonym">Merluccius cadenati</name>
    <dbReference type="NCBI Taxonomy" id="89951"/>
    <lineage>
        <taxon>Eukaryota</taxon>
        <taxon>Metazoa</taxon>
        <taxon>Chordata</taxon>
        <taxon>Craniata</taxon>
        <taxon>Vertebrata</taxon>
        <taxon>Euteleostomi</taxon>
        <taxon>Actinopterygii</taxon>
        <taxon>Neopterygii</taxon>
        <taxon>Teleostei</taxon>
        <taxon>Neoteleostei</taxon>
        <taxon>Acanthomorphata</taxon>
        <taxon>Zeiogadaria</taxon>
        <taxon>Gadariae</taxon>
        <taxon>Gadiformes</taxon>
        <taxon>Gadoidei</taxon>
        <taxon>Merlucciidae</taxon>
        <taxon>Merluccius</taxon>
    </lineage>
</organism>
<keyword evidence="2" id="KW-1185">Reference proteome</keyword>
<proteinExistence type="predicted"/>
<gene>
    <name evidence="1" type="ORF">N1851_002346</name>
</gene>